<evidence type="ECO:0000313" key="3">
    <source>
        <dbReference type="EMBL" id="PKI66827.1"/>
    </source>
</evidence>
<dbReference type="STRING" id="22663.A0A218WMH1"/>
<proteinExistence type="predicted"/>
<evidence type="ECO:0000313" key="5">
    <source>
        <dbReference type="Proteomes" id="UP000233551"/>
    </source>
</evidence>
<organism evidence="2 4">
    <name type="scientific">Punica granatum</name>
    <name type="common">Pomegranate</name>
    <dbReference type="NCBI Taxonomy" id="22663"/>
    <lineage>
        <taxon>Eukaryota</taxon>
        <taxon>Viridiplantae</taxon>
        <taxon>Streptophyta</taxon>
        <taxon>Embryophyta</taxon>
        <taxon>Tracheophyta</taxon>
        <taxon>Spermatophyta</taxon>
        <taxon>Magnoliopsida</taxon>
        <taxon>eudicotyledons</taxon>
        <taxon>Gunneridae</taxon>
        <taxon>Pentapetalae</taxon>
        <taxon>rosids</taxon>
        <taxon>malvids</taxon>
        <taxon>Myrtales</taxon>
        <taxon>Lythraceae</taxon>
        <taxon>Punica</taxon>
    </lineage>
</organism>
<dbReference type="AlphaFoldDB" id="A0A218WMH1"/>
<dbReference type="Proteomes" id="UP000197138">
    <property type="component" value="Unassembled WGS sequence"/>
</dbReference>
<feature type="compositionally biased region" description="Acidic residues" evidence="1">
    <location>
        <begin position="184"/>
        <end position="194"/>
    </location>
</feature>
<evidence type="ECO:0000313" key="4">
    <source>
        <dbReference type="Proteomes" id="UP000197138"/>
    </source>
</evidence>
<reference evidence="3 5" key="3">
    <citation type="submission" date="2017-11" db="EMBL/GenBank/DDBJ databases">
        <title>De-novo sequencing of pomegranate (Punica granatum L.) genome.</title>
        <authorList>
            <person name="Akparov Z."/>
            <person name="Amiraslanov A."/>
            <person name="Hajiyeva S."/>
            <person name="Abbasov M."/>
            <person name="Kaur K."/>
            <person name="Hamwieh A."/>
            <person name="Solovyev V."/>
            <person name="Salamov A."/>
            <person name="Braich B."/>
            <person name="Kosarev P."/>
            <person name="Mahmoud A."/>
            <person name="Hajiyev E."/>
            <person name="Babayeva S."/>
            <person name="Izzatullayeva V."/>
            <person name="Mammadov A."/>
            <person name="Mammadov A."/>
            <person name="Sharifova S."/>
            <person name="Ojaghi J."/>
            <person name="Eynullazada K."/>
            <person name="Bayramov B."/>
            <person name="Abdulazimova A."/>
            <person name="Shahmuradov I."/>
        </authorList>
    </citation>
    <scope>NUCLEOTIDE SEQUENCE [LARGE SCALE GENOMIC DNA]</scope>
    <source>
        <strain evidence="3">AG2017</strain>
        <strain evidence="5">cv. AG2017</strain>
        <tissue evidence="3">Leaf</tissue>
    </source>
</reference>
<name>A0A218WMH1_PUNGR</name>
<evidence type="ECO:0000313" key="2">
    <source>
        <dbReference type="EMBL" id="OWM73846.1"/>
    </source>
</evidence>
<evidence type="ECO:0000256" key="1">
    <source>
        <dbReference type="SAM" id="MobiDB-lite"/>
    </source>
</evidence>
<dbReference type="EMBL" id="PGOL01000657">
    <property type="protein sequence ID" value="PKI66827.1"/>
    <property type="molecule type" value="Genomic_DNA"/>
</dbReference>
<comment type="caution">
    <text evidence="2">The sequence shown here is derived from an EMBL/GenBank/DDBJ whole genome shotgun (WGS) entry which is preliminary data.</text>
</comment>
<sequence>MEEIRVAAKAYYFHNVKFKTMCDQFRFRLDREYMDRVEVTYTAFMGLVKERGRRCTSKVLYSELDYGNKEYLDADDVRVLLYLIETRIDCCQCGDLLRTVYYTCLDCFDNVKPARRESTYNLCHSCLQEAAYSHHHRPNFVDNYALIQKRRFRRADWEGAAKGVGMAAAGGLISGTAKGVLQDDPLDPEAEDHEGAEVEAGTDQPGPGDGGHGEDFGDAGYEAAEGVQEAGHEAISKVLDFFMDLFGNM</sequence>
<reference evidence="4" key="1">
    <citation type="journal article" date="2017" name="Plant J.">
        <title>The pomegranate (Punica granatum L.) genome and the genomics of punicalagin biosynthesis.</title>
        <authorList>
            <person name="Qin G."/>
            <person name="Xu C."/>
            <person name="Ming R."/>
            <person name="Tang H."/>
            <person name="Guyot R."/>
            <person name="Kramer E.M."/>
            <person name="Hu Y."/>
            <person name="Yi X."/>
            <person name="Qi Y."/>
            <person name="Xu X."/>
            <person name="Gao Z."/>
            <person name="Pan H."/>
            <person name="Jian J."/>
            <person name="Tian Y."/>
            <person name="Yue Z."/>
            <person name="Xu Y."/>
        </authorList>
    </citation>
    <scope>NUCLEOTIDE SEQUENCE [LARGE SCALE GENOMIC DNA]</scope>
    <source>
        <strain evidence="4">cv. Dabenzi</strain>
    </source>
</reference>
<dbReference type="GeneID" id="116187273"/>
<feature type="region of interest" description="Disordered" evidence="1">
    <location>
        <begin position="180"/>
        <end position="219"/>
    </location>
</feature>
<dbReference type="OrthoDB" id="8785703at2759"/>
<keyword evidence="5" id="KW-1185">Reference proteome</keyword>
<protein>
    <submittedName>
        <fullName evidence="2">Uncharacterized protein</fullName>
    </submittedName>
</protein>
<dbReference type="EMBL" id="MTKT01003945">
    <property type="protein sequence ID" value="OWM73846.1"/>
    <property type="molecule type" value="Genomic_DNA"/>
</dbReference>
<reference evidence="2" key="2">
    <citation type="submission" date="2017-06" db="EMBL/GenBank/DDBJ databases">
        <title>The pomegranate genome and the genomics of punicalagin biosynthesis.</title>
        <authorList>
            <person name="Xu C."/>
        </authorList>
    </citation>
    <scope>NUCLEOTIDE SEQUENCE [LARGE SCALE GENOMIC DNA]</scope>
    <source>
        <tissue evidence="2">Fresh leaf</tissue>
    </source>
</reference>
<dbReference type="Proteomes" id="UP000233551">
    <property type="component" value="Unassembled WGS sequence"/>
</dbReference>
<accession>A0A218WMH1</accession>
<gene>
    <name evidence="2" type="ORF">CDL15_Pgr018906</name>
    <name evidence="3" type="ORF">CRG98_012833</name>
</gene>